<gene>
    <name evidence="3" type="ORF">GWK08_18600</name>
</gene>
<dbReference type="Pfam" id="PF03372">
    <property type="entry name" value="Exo_endo_phos"/>
    <property type="match status" value="1"/>
</dbReference>
<feature type="transmembrane region" description="Helical" evidence="1">
    <location>
        <begin position="61"/>
        <end position="80"/>
    </location>
</feature>
<dbReference type="GO" id="GO:0006506">
    <property type="term" value="P:GPI anchor biosynthetic process"/>
    <property type="evidence" value="ECO:0007669"/>
    <property type="project" value="TreeGrafter"/>
</dbReference>
<proteinExistence type="predicted"/>
<dbReference type="SUPFAM" id="SSF56219">
    <property type="entry name" value="DNase I-like"/>
    <property type="match status" value="1"/>
</dbReference>
<dbReference type="PANTHER" id="PTHR14859:SF15">
    <property type="entry name" value="ENDONUCLEASE_EXONUCLEASE_PHOSPHATASE DOMAIN-CONTAINING PROTEIN"/>
    <property type="match status" value="1"/>
</dbReference>
<keyword evidence="1" id="KW-0812">Transmembrane</keyword>
<name>A0A6P0UQ58_9FLAO</name>
<dbReference type="InterPro" id="IPR005135">
    <property type="entry name" value="Endo/exonuclease/phosphatase"/>
</dbReference>
<dbReference type="GO" id="GO:0003824">
    <property type="term" value="F:catalytic activity"/>
    <property type="evidence" value="ECO:0007669"/>
    <property type="project" value="InterPro"/>
</dbReference>
<sequence length="308" mass="35923">MKGKYFTINGILFGSVLSFLLSYLGAYYWLFDYFSHFRMYYFFFFIAVLLFSLWKKDRAKVILFALLSLVIGLEILPFYYPPEEYPDTERLKVGGINVWSSNKEYQRVREFIEKEDFDVFVLQELTPHWEREMAPLLAVYPHYRMAPRTGNYGIGIFSKIPFKKIEELYLNEVDHLSFLAEFDFNKESIVLLGIHTVAPVDANGFKIRNSEFKRINSLVREQRKSTIVIGDLNCSGFSANMNRLTKETGLVDSRYGFGIQNSWHTQMPLVSASIDHCFVSEDLKVTDRRTGPNIGSDHYPLIVELIRE</sequence>
<dbReference type="InterPro" id="IPR051916">
    <property type="entry name" value="GPI-anchor_lipid_remodeler"/>
</dbReference>
<dbReference type="InterPro" id="IPR036691">
    <property type="entry name" value="Endo/exonu/phosph_ase_sf"/>
</dbReference>
<dbReference type="Proteomes" id="UP000468581">
    <property type="component" value="Unassembled WGS sequence"/>
</dbReference>
<evidence type="ECO:0000259" key="2">
    <source>
        <dbReference type="Pfam" id="PF03372"/>
    </source>
</evidence>
<dbReference type="GO" id="GO:0016020">
    <property type="term" value="C:membrane"/>
    <property type="evidence" value="ECO:0007669"/>
    <property type="project" value="GOC"/>
</dbReference>
<evidence type="ECO:0000313" key="4">
    <source>
        <dbReference type="Proteomes" id="UP000468581"/>
    </source>
</evidence>
<dbReference type="Gene3D" id="3.60.10.10">
    <property type="entry name" value="Endonuclease/exonuclease/phosphatase"/>
    <property type="match status" value="1"/>
</dbReference>
<reference evidence="3 4" key="1">
    <citation type="submission" date="2020-01" db="EMBL/GenBank/DDBJ databases">
        <title>Leptobacterium flavescens.</title>
        <authorList>
            <person name="Wang G."/>
        </authorList>
    </citation>
    <scope>NUCLEOTIDE SEQUENCE [LARGE SCALE GENOMIC DNA]</scope>
    <source>
        <strain evidence="3 4">KCTC 22160</strain>
    </source>
</reference>
<evidence type="ECO:0000313" key="3">
    <source>
        <dbReference type="EMBL" id="NER15471.1"/>
    </source>
</evidence>
<dbReference type="PANTHER" id="PTHR14859">
    <property type="entry name" value="CALCOFLUOR WHITE HYPERSENSITIVE PROTEIN PRECURSOR"/>
    <property type="match status" value="1"/>
</dbReference>
<organism evidence="3 4">
    <name type="scientific">Leptobacterium flavescens</name>
    <dbReference type="NCBI Taxonomy" id="472055"/>
    <lineage>
        <taxon>Bacteria</taxon>
        <taxon>Pseudomonadati</taxon>
        <taxon>Bacteroidota</taxon>
        <taxon>Flavobacteriia</taxon>
        <taxon>Flavobacteriales</taxon>
        <taxon>Flavobacteriaceae</taxon>
        <taxon>Leptobacterium</taxon>
    </lineage>
</organism>
<feature type="domain" description="Endonuclease/exonuclease/phosphatase" evidence="2">
    <location>
        <begin position="97"/>
        <end position="298"/>
    </location>
</feature>
<feature type="transmembrane region" description="Helical" evidence="1">
    <location>
        <begin position="12"/>
        <end position="31"/>
    </location>
</feature>
<comment type="caution">
    <text evidence="3">The sequence shown here is derived from an EMBL/GenBank/DDBJ whole genome shotgun (WGS) entry which is preliminary data.</text>
</comment>
<keyword evidence="1" id="KW-0472">Membrane</keyword>
<evidence type="ECO:0000256" key="1">
    <source>
        <dbReference type="SAM" id="Phobius"/>
    </source>
</evidence>
<feature type="transmembrane region" description="Helical" evidence="1">
    <location>
        <begin position="37"/>
        <end position="54"/>
    </location>
</feature>
<accession>A0A6P0UQ58</accession>
<dbReference type="RefSeq" id="WP_163608745.1">
    <property type="nucleotide sequence ID" value="NZ_JAABOO010000004.1"/>
</dbReference>
<protein>
    <recommendedName>
        <fullName evidence="2">Endonuclease/exonuclease/phosphatase domain-containing protein</fullName>
    </recommendedName>
</protein>
<dbReference type="EMBL" id="JAABOO010000004">
    <property type="protein sequence ID" value="NER15471.1"/>
    <property type="molecule type" value="Genomic_DNA"/>
</dbReference>
<keyword evidence="1" id="KW-1133">Transmembrane helix</keyword>
<dbReference type="AlphaFoldDB" id="A0A6P0UQ58"/>
<keyword evidence="4" id="KW-1185">Reference proteome</keyword>